<dbReference type="EMBL" id="RHHM01000005">
    <property type="protein sequence ID" value="RQM38660.1"/>
    <property type="molecule type" value="Genomic_DNA"/>
</dbReference>
<evidence type="ECO:0000313" key="1">
    <source>
        <dbReference type="EMBL" id="RQM38660.1"/>
    </source>
</evidence>
<gene>
    <name evidence="1" type="ORF">EB241_08145</name>
</gene>
<dbReference type="InterPro" id="IPR019633">
    <property type="entry name" value="DUF2498"/>
</dbReference>
<dbReference type="Proteomes" id="UP000279457">
    <property type="component" value="Unassembled WGS sequence"/>
</dbReference>
<dbReference type="AlphaFoldDB" id="A0A3N6SBE2"/>
<reference evidence="1 2" key="1">
    <citation type="submission" date="2018-10" db="EMBL/GenBank/DDBJ databases">
        <title>Draft genome sequence for the type isolate of Erwinia psidii, agent causal of bacterial blight in guava (Psidium guajava) and wilt and die-back of Eucalyptus spp.</title>
        <authorList>
            <person name="Hermenegildo P.S."/>
            <person name="Santos S.A."/>
            <person name="Guimaraes L.M.S."/>
            <person name="Vidigal P.M.P."/>
            <person name="Pereira I.C."/>
            <person name="Badel J.L."/>
            <person name="Alfenas-Zerbini P."/>
            <person name="Ferreira M.A.S.V."/>
            <person name="Alfenas A.C."/>
        </authorList>
    </citation>
    <scope>NUCLEOTIDE SEQUENCE [LARGE SCALE GENOMIC DNA]</scope>
    <source>
        <strain evidence="1 2">IBSBF 435</strain>
    </source>
</reference>
<dbReference type="OrthoDB" id="6215372at2"/>
<proteinExistence type="predicted"/>
<dbReference type="NCBIfam" id="NF008265">
    <property type="entry name" value="PRK11037.1"/>
    <property type="match status" value="1"/>
</dbReference>
<dbReference type="InterPro" id="IPR038191">
    <property type="entry name" value="YciN_sf"/>
</dbReference>
<protein>
    <submittedName>
        <fullName evidence="1">DUF2498 family protein</fullName>
    </submittedName>
</protein>
<name>A0A3N6SBE2_9GAMM</name>
<comment type="caution">
    <text evidence="1">The sequence shown here is derived from an EMBL/GenBank/DDBJ whole genome shotgun (WGS) entry which is preliminary data.</text>
</comment>
<dbReference type="Gene3D" id="3.30.300.360">
    <property type="entry name" value="Protein of unknown function (DUF2498)"/>
    <property type="match status" value="1"/>
</dbReference>
<evidence type="ECO:0000313" key="2">
    <source>
        <dbReference type="Proteomes" id="UP000279457"/>
    </source>
</evidence>
<dbReference type="Pfam" id="PF10692">
    <property type="entry name" value="DUF2498"/>
    <property type="match status" value="1"/>
</dbReference>
<sequence length="82" mass="9252">MKQTEAIGKTALLEIANEMMAQHAHYFYGMAVSDVEQRGDVLVFRGNCFLDEHGLPGDKSTVVFNVLKYLATELSPRYQLEN</sequence>
<accession>A0A3N6SBE2</accession>
<keyword evidence="2" id="KW-1185">Reference proteome</keyword>
<dbReference type="RefSeq" id="WP_124232664.1">
    <property type="nucleotide sequence ID" value="NZ_RHHM01000005.1"/>
</dbReference>
<organism evidence="1 2">
    <name type="scientific">Erwinia psidii</name>
    <dbReference type="NCBI Taxonomy" id="69224"/>
    <lineage>
        <taxon>Bacteria</taxon>
        <taxon>Pseudomonadati</taxon>
        <taxon>Pseudomonadota</taxon>
        <taxon>Gammaproteobacteria</taxon>
        <taxon>Enterobacterales</taxon>
        <taxon>Erwiniaceae</taxon>
        <taxon>Erwinia</taxon>
    </lineage>
</organism>